<feature type="region of interest" description="Disordered" evidence="1">
    <location>
        <begin position="1"/>
        <end position="22"/>
    </location>
</feature>
<dbReference type="EMBL" id="CP017637">
    <property type="protein sequence ID" value="APG15651.1"/>
    <property type="molecule type" value="Genomic_DNA"/>
</dbReference>
<protein>
    <submittedName>
        <fullName evidence="2">Uncharacterized protein</fullName>
    </submittedName>
</protein>
<evidence type="ECO:0000313" key="3">
    <source>
        <dbReference type="Proteomes" id="UP000181962"/>
    </source>
</evidence>
<reference evidence="2 3" key="1">
    <citation type="submission" date="2016-11" db="EMBL/GenBank/DDBJ databases">
        <title>Complete Genome Sequence of Bradyrhizobium sp. strain J5, an isolated from soybean nodule in Hokkaido.</title>
        <authorList>
            <person name="Kanehara K."/>
        </authorList>
    </citation>
    <scope>NUCLEOTIDE SEQUENCE [LARGE SCALE GENOMIC DNA]</scope>
    <source>
        <strain evidence="2 3">J5</strain>
    </source>
</reference>
<evidence type="ECO:0000256" key="1">
    <source>
        <dbReference type="SAM" id="MobiDB-lite"/>
    </source>
</evidence>
<organism evidence="2 3">
    <name type="scientific">Bradyrhizobium japonicum</name>
    <dbReference type="NCBI Taxonomy" id="375"/>
    <lineage>
        <taxon>Bacteria</taxon>
        <taxon>Pseudomonadati</taxon>
        <taxon>Pseudomonadota</taxon>
        <taxon>Alphaproteobacteria</taxon>
        <taxon>Hyphomicrobiales</taxon>
        <taxon>Nitrobacteraceae</taxon>
        <taxon>Bradyrhizobium</taxon>
    </lineage>
</organism>
<evidence type="ECO:0000313" key="2">
    <source>
        <dbReference type="EMBL" id="APG15651.1"/>
    </source>
</evidence>
<accession>A0A1L3FQX0</accession>
<gene>
    <name evidence="2" type="ORF">BKD09_45950</name>
</gene>
<sequence length="85" mass="9633">MVHPDDGDEEIADRVADDGRPEFEQSIEARSVRRAQVQGENCNNDCKDGIREGIQAFCLRRVHGHHSRPLPMQACPPVSRRPDWA</sequence>
<name>A0A1L3FQX0_BRAJP</name>
<dbReference type="AlphaFoldDB" id="A0A1L3FQX0"/>
<dbReference type="Proteomes" id="UP000181962">
    <property type="component" value="Chromosome"/>
</dbReference>
<feature type="compositionally biased region" description="Acidic residues" evidence="1">
    <location>
        <begin position="1"/>
        <end position="11"/>
    </location>
</feature>
<proteinExistence type="predicted"/>
<feature type="compositionally biased region" description="Basic and acidic residues" evidence="1">
    <location>
        <begin position="12"/>
        <end position="22"/>
    </location>
</feature>